<evidence type="ECO:0000256" key="3">
    <source>
        <dbReference type="SAM" id="Phobius"/>
    </source>
</evidence>
<keyword evidence="6" id="KW-1185">Reference proteome</keyword>
<feature type="transmembrane region" description="Helical" evidence="3">
    <location>
        <begin position="104"/>
        <end position="128"/>
    </location>
</feature>
<evidence type="ECO:0000256" key="1">
    <source>
        <dbReference type="ARBA" id="ARBA00004141"/>
    </source>
</evidence>
<dbReference type="Pfam" id="PF07690">
    <property type="entry name" value="MFS_1"/>
    <property type="match status" value="2"/>
</dbReference>
<dbReference type="Proteomes" id="UP000053958">
    <property type="component" value="Unassembled WGS sequence"/>
</dbReference>
<comment type="caution">
    <text evidence="5">The sequence shown here is derived from an EMBL/GenBank/DDBJ whole genome shotgun (WGS) entry which is preliminary data.</text>
</comment>
<feature type="transmembrane region" description="Helical" evidence="3">
    <location>
        <begin position="326"/>
        <end position="347"/>
    </location>
</feature>
<feature type="transmembrane region" description="Helical" evidence="3">
    <location>
        <begin position="74"/>
        <end position="97"/>
    </location>
</feature>
<sequence length="492" mass="53291">MSASLQELPTSSRPSGLARFVTRALDELGLVALWQTSLDSKLLCAQRFVRLFAYGGSTLILAAYLSALDISDDRIGLFMTLTLAGDVVISFFLTLFADAMGRKAVLALGSALMCASGVIFALFSNYWVLLAAAVFGVISPSGNEIGPFRAVEESTIAHLTPHEVLSDIFAWYSLIGTAGTALGMMVCGWIINLLRVTKGWDFVSACRVIFFVYAAVGAIKFLLTIGLSSKVEAASKQQKQKKQQQQQQSSETEPLLANGHREEETSPKQTHRKIAFLPAVEIELMGLVLNLCLLFALDSFASGLASLSWVTYFFRRKFNLPEGQLGSLFFTTSIIQSVSMLVASSIAKRFGNVKTMVFTHLPSAVCLAMIPIPSSLPFAMLFLVLRACTQTMDVAPRSAFLASALPPEKRTAIMGTINVVKTCSQSLGPLLTGVLAGRGLFWVSFVVAGSLKATYDIGMLVSFGGLDKKRRKKESLEDREAAAAESQGEQRR</sequence>
<feature type="transmembrane region" description="Helical" evidence="3">
    <location>
        <begin position="287"/>
        <end position="314"/>
    </location>
</feature>
<dbReference type="SUPFAM" id="SSF103473">
    <property type="entry name" value="MFS general substrate transporter"/>
    <property type="match status" value="1"/>
</dbReference>
<dbReference type="PROSITE" id="PS50850">
    <property type="entry name" value="MFS"/>
    <property type="match status" value="1"/>
</dbReference>
<feature type="transmembrane region" description="Helical" evidence="3">
    <location>
        <begin position="169"/>
        <end position="194"/>
    </location>
</feature>
<evidence type="ECO:0000256" key="2">
    <source>
        <dbReference type="SAM" id="MobiDB-lite"/>
    </source>
</evidence>
<feature type="domain" description="Major facilitator superfamily (MFS) profile" evidence="4">
    <location>
        <begin position="25"/>
        <end position="470"/>
    </location>
</feature>
<dbReference type="GO" id="GO:0022857">
    <property type="term" value="F:transmembrane transporter activity"/>
    <property type="evidence" value="ECO:0007669"/>
    <property type="project" value="InterPro"/>
</dbReference>
<feature type="transmembrane region" description="Helical" evidence="3">
    <location>
        <begin position="367"/>
        <end position="388"/>
    </location>
</feature>
<gene>
    <name evidence="5" type="ORF">T310_0643</name>
</gene>
<dbReference type="InterPro" id="IPR020846">
    <property type="entry name" value="MFS_dom"/>
</dbReference>
<feature type="compositionally biased region" description="Basic and acidic residues" evidence="2">
    <location>
        <begin position="474"/>
        <end position="492"/>
    </location>
</feature>
<feature type="transmembrane region" description="Helical" evidence="3">
    <location>
        <begin position="48"/>
        <end position="68"/>
    </location>
</feature>
<keyword evidence="3" id="KW-0472">Membrane</keyword>
<dbReference type="EMBL" id="LASV01000025">
    <property type="protein sequence ID" value="KKA25326.1"/>
    <property type="molecule type" value="Genomic_DNA"/>
</dbReference>
<dbReference type="RefSeq" id="XP_013331938.1">
    <property type="nucleotide sequence ID" value="XM_013476484.1"/>
</dbReference>
<dbReference type="PANTHER" id="PTHR23520">
    <property type="entry name" value="TRANSPORTER, PUTATIVE (AFU_ORTHOLOGUE AFUA_3G04000)-RELATED"/>
    <property type="match status" value="1"/>
</dbReference>
<accession>A0A0F4Z5G1</accession>
<dbReference type="InterPro" id="IPR011701">
    <property type="entry name" value="MFS"/>
</dbReference>
<dbReference type="OrthoDB" id="10027823at2759"/>
<dbReference type="GO" id="GO:0000329">
    <property type="term" value="C:fungal-type vacuole membrane"/>
    <property type="evidence" value="ECO:0007669"/>
    <property type="project" value="TreeGrafter"/>
</dbReference>
<dbReference type="Gene3D" id="1.20.1250.20">
    <property type="entry name" value="MFS general substrate transporter like domains"/>
    <property type="match status" value="1"/>
</dbReference>
<organism evidence="5 6">
    <name type="scientific">Rasamsonia emersonii (strain ATCC 16479 / CBS 393.64 / IMI 116815)</name>
    <dbReference type="NCBI Taxonomy" id="1408163"/>
    <lineage>
        <taxon>Eukaryota</taxon>
        <taxon>Fungi</taxon>
        <taxon>Dikarya</taxon>
        <taxon>Ascomycota</taxon>
        <taxon>Pezizomycotina</taxon>
        <taxon>Eurotiomycetes</taxon>
        <taxon>Eurotiomycetidae</taxon>
        <taxon>Eurotiales</taxon>
        <taxon>Trichocomaceae</taxon>
        <taxon>Rasamsonia</taxon>
    </lineage>
</organism>
<dbReference type="STRING" id="1408163.A0A0F4Z5G1"/>
<dbReference type="GeneID" id="25312697"/>
<feature type="region of interest" description="Disordered" evidence="2">
    <location>
        <begin position="470"/>
        <end position="492"/>
    </location>
</feature>
<feature type="region of interest" description="Disordered" evidence="2">
    <location>
        <begin position="238"/>
        <end position="269"/>
    </location>
</feature>
<feature type="transmembrane region" description="Helical" evidence="3">
    <location>
        <begin position="206"/>
        <end position="227"/>
    </location>
</feature>
<evidence type="ECO:0000313" key="5">
    <source>
        <dbReference type="EMBL" id="KKA25326.1"/>
    </source>
</evidence>
<name>A0A0F4Z5G1_RASE3</name>
<keyword evidence="3" id="KW-1133">Transmembrane helix</keyword>
<dbReference type="InterPro" id="IPR036259">
    <property type="entry name" value="MFS_trans_sf"/>
</dbReference>
<evidence type="ECO:0000313" key="6">
    <source>
        <dbReference type="Proteomes" id="UP000053958"/>
    </source>
</evidence>
<protein>
    <recommendedName>
        <fullName evidence="4">Major facilitator superfamily (MFS) profile domain-containing protein</fullName>
    </recommendedName>
</protein>
<dbReference type="AlphaFoldDB" id="A0A0F4Z5G1"/>
<dbReference type="PANTHER" id="PTHR23520:SF5">
    <property type="entry name" value="TRANSPORTER, PUTATIVE (AFU_ORTHOLOGUE AFUA_3G04000)-RELATED"/>
    <property type="match status" value="1"/>
</dbReference>
<comment type="subcellular location">
    <subcellularLocation>
        <location evidence="1">Membrane</location>
        <topology evidence="1">Multi-pass membrane protein</topology>
    </subcellularLocation>
</comment>
<reference evidence="5 6" key="1">
    <citation type="submission" date="2015-04" db="EMBL/GenBank/DDBJ databases">
        <authorList>
            <person name="Heijne W.H."/>
            <person name="Fedorova N.D."/>
            <person name="Nierman W.C."/>
            <person name="Vollebregt A.W."/>
            <person name="Zhao Z."/>
            <person name="Wu L."/>
            <person name="Kumar M."/>
            <person name="Stam H."/>
            <person name="van den Berg M.A."/>
            <person name="Pel H.J."/>
        </authorList>
    </citation>
    <scope>NUCLEOTIDE SEQUENCE [LARGE SCALE GENOMIC DNA]</scope>
    <source>
        <strain evidence="5 6">CBS 393.64</strain>
    </source>
</reference>
<proteinExistence type="predicted"/>
<evidence type="ECO:0000259" key="4">
    <source>
        <dbReference type="PROSITE" id="PS50850"/>
    </source>
</evidence>
<keyword evidence="3" id="KW-0812">Transmembrane</keyword>